<keyword evidence="2" id="KW-1185">Reference proteome</keyword>
<dbReference type="AlphaFoldDB" id="A0A3N1UPT2"/>
<dbReference type="RefSeq" id="WP_123291456.1">
    <property type="nucleotide sequence ID" value="NZ_RJVA01000016.1"/>
</dbReference>
<evidence type="ECO:0000313" key="1">
    <source>
        <dbReference type="EMBL" id="ROQ89901.1"/>
    </source>
</evidence>
<dbReference type="SUPFAM" id="SSF51120">
    <property type="entry name" value="beta-Roll"/>
    <property type="match status" value="1"/>
</dbReference>
<organism evidence="1 2">
    <name type="scientific">Desulfosoma caldarium</name>
    <dbReference type="NCBI Taxonomy" id="610254"/>
    <lineage>
        <taxon>Bacteria</taxon>
        <taxon>Pseudomonadati</taxon>
        <taxon>Thermodesulfobacteriota</taxon>
        <taxon>Syntrophobacteria</taxon>
        <taxon>Syntrophobacterales</taxon>
        <taxon>Syntrophobacteraceae</taxon>
        <taxon>Desulfosoma</taxon>
    </lineage>
</organism>
<gene>
    <name evidence="1" type="ORF">EDC27_3020</name>
</gene>
<sequence length="300" mass="32811">MERYKISRLIIASVFAISVVLGGMTFCPFSHAAQDGYLSDEEVRFGAAMLLLWAKPKVAEATWAISNAYQTEINVQPLLDYLAMPGAAFIPGLQSIYEANQGLVVQAAAVETVFGDDASEGMLDSLFAETLDPIVSYIDSMRKDPLTINTFDWDECKDDDDECFEYGIKEELADVCMTTLALFPAFESFQIAPESGGVLYGTSGTDVLVSRGDTSLHGGPGVDAFVVGWSGHMTIDDFSPEDKLIFPAEFFGDTLEEIVSKLTVAVDTPEGLYFEFFSDGLVKITLRNVHDIDAFQVIAY</sequence>
<protein>
    <submittedName>
        <fullName evidence="1">Uncharacterized protein</fullName>
    </submittedName>
</protein>
<reference evidence="1 2" key="1">
    <citation type="submission" date="2018-11" db="EMBL/GenBank/DDBJ databases">
        <title>Genomic Encyclopedia of Type Strains, Phase IV (KMG-IV): sequencing the most valuable type-strain genomes for metagenomic binning, comparative biology and taxonomic classification.</title>
        <authorList>
            <person name="Goeker M."/>
        </authorList>
    </citation>
    <scope>NUCLEOTIDE SEQUENCE [LARGE SCALE GENOMIC DNA]</scope>
    <source>
        <strain evidence="1 2">DSM 22027</strain>
    </source>
</reference>
<name>A0A3N1UPT2_9BACT</name>
<comment type="caution">
    <text evidence="1">The sequence shown here is derived from an EMBL/GenBank/DDBJ whole genome shotgun (WGS) entry which is preliminary data.</text>
</comment>
<dbReference type="InterPro" id="IPR011049">
    <property type="entry name" value="Serralysin-like_metalloprot_C"/>
</dbReference>
<proteinExistence type="predicted"/>
<dbReference type="Proteomes" id="UP000276223">
    <property type="component" value="Unassembled WGS sequence"/>
</dbReference>
<accession>A0A3N1UPT2</accession>
<evidence type="ECO:0000313" key="2">
    <source>
        <dbReference type="Proteomes" id="UP000276223"/>
    </source>
</evidence>
<dbReference type="EMBL" id="RJVA01000016">
    <property type="protein sequence ID" value="ROQ89901.1"/>
    <property type="molecule type" value="Genomic_DNA"/>
</dbReference>